<keyword evidence="2" id="KW-0255">Endonuclease</keyword>
<dbReference type="Pfam" id="PF04471">
    <property type="entry name" value="Mrr_cat"/>
    <property type="match status" value="1"/>
</dbReference>
<proteinExistence type="predicted"/>
<name>A0ABV5KT77_9BACL</name>
<dbReference type="GO" id="GO:0004519">
    <property type="term" value="F:endonuclease activity"/>
    <property type="evidence" value="ECO:0007669"/>
    <property type="project" value="UniProtKB-KW"/>
</dbReference>
<comment type="caution">
    <text evidence="2">The sequence shown here is derived from an EMBL/GenBank/DDBJ whole genome shotgun (WGS) entry which is preliminary data.</text>
</comment>
<dbReference type="EMBL" id="JBHMDO010000025">
    <property type="protein sequence ID" value="MFB9327438.1"/>
    <property type="molecule type" value="Genomic_DNA"/>
</dbReference>
<evidence type="ECO:0000259" key="1">
    <source>
        <dbReference type="Pfam" id="PF04471"/>
    </source>
</evidence>
<dbReference type="Proteomes" id="UP001589747">
    <property type="component" value="Unassembled WGS sequence"/>
</dbReference>
<evidence type="ECO:0000313" key="2">
    <source>
        <dbReference type="EMBL" id="MFB9327438.1"/>
    </source>
</evidence>
<keyword evidence="2" id="KW-0378">Hydrolase</keyword>
<dbReference type="InterPro" id="IPR011856">
    <property type="entry name" value="tRNA_endonuc-like_dom_sf"/>
</dbReference>
<gene>
    <name evidence="2" type="ORF">ACFFSY_16030</name>
</gene>
<dbReference type="PANTHER" id="PTHR30015:SF7">
    <property type="entry name" value="TYPE IV METHYL-DIRECTED RESTRICTION ENZYME ECOKMRR"/>
    <property type="match status" value="1"/>
</dbReference>
<dbReference type="GO" id="GO:0016787">
    <property type="term" value="F:hydrolase activity"/>
    <property type="evidence" value="ECO:0007669"/>
    <property type="project" value="UniProtKB-KW"/>
</dbReference>
<dbReference type="InterPro" id="IPR007560">
    <property type="entry name" value="Restrct_endonuc_IV_Mrr"/>
</dbReference>
<organism evidence="2 3">
    <name type="scientific">Paenibacillus aurantiacus</name>
    <dbReference type="NCBI Taxonomy" id="1936118"/>
    <lineage>
        <taxon>Bacteria</taxon>
        <taxon>Bacillati</taxon>
        <taxon>Bacillota</taxon>
        <taxon>Bacilli</taxon>
        <taxon>Bacillales</taxon>
        <taxon>Paenibacillaceae</taxon>
        <taxon>Paenibacillus</taxon>
    </lineage>
</organism>
<keyword evidence="2" id="KW-0540">Nuclease</keyword>
<evidence type="ECO:0000313" key="3">
    <source>
        <dbReference type="Proteomes" id="UP001589747"/>
    </source>
</evidence>
<dbReference type="RefSeq" id="WP_377495734.1">
    <property type="nucleotide sequence ID" value="NZ_JBHMDO010000025.1"/>
</dbReference>
<dbReference type="Gene3D" id="3.40.1350.10">
    <property type="match status" value="1"/>
</dbReference>
<dbReference type="InterPro" id="IPR011335">
    <property type="entry name" value="Restrct_endonuc-II-like"/>
</dbReference>
<feature type="domain" description="Restriction endonuclease type IV Mrr" evidence="1">
    <location>
        <begin position="66"/>
        <end position="170"/>
    </location>
</feature>
<sequence length="182" mass="20455">MKVLLSLAIVAICYLLYLHYKQKRLLEKYRSNALDAFSSHQDMKETLRIGLYNRFKRDLEQEKDEDPLLFEHFVADIMTTIRGGSTYVTKSSGDFGVDIEERTEKGLYIGQVKCYNDINLVGYAPIAIIHSQMMKQGAVGGYVVTTSDFTTNARIYARGLKIELINGRQIGGALAEASGDQT</sequence>
<keyword evidence="3" id="KW-1185">Reference proteome</keyword>
<dbReference type="InterPro" id="IPR052906">
    <property type="entry name" value="Type_IV_Methyl-Rstrct_Enzyme"/>
</dbReference>
<accession>A0ABV5KT77</accession>
<dbReference type="EC" id="3.1.21.-" evidence="2"/>
<dbReference type="SUPFAM" id="SSF52980">
    <property type="entry name" value="Restriction endonuclease-like"/>
    <property type="match status" value="1"/>
</dbReference>
<protein>
    <submittedName>
        <fullName evidence="2">Restriction endonuclease</fullName>
        <ecNumber evidence="2">3.1.21.-</ecNumber>
    </submittedName>
</protein>
<dbReference type="PANTHER" id="PTHR30015">
    <property type="entry name" value="MRR RESTRICTION SYSTEM PROTEIN"/>
    <property type="match status" value="1"/>
</dbReference>
<reference evidence="2 3" key="1">
    <citation type="submission" date="2024-09" db="EMBL/GenBank/DDBJ databases">
        <authorList>
            <person name="Sun Q."/>
            <person name="Mori K."/>
        </authorList>
    </citation>
    <scope>NUCLEOTIDE SEQUENCE [LARGE SCALE GENOMIC DNA]</scope>
    <source>
        <strain evidence="2 3">TISTR 2452</strain>
    </source>
</reference>